<reference evidence="6" key="2">
    <citation type="submission" date="2023-06" db="EMBL/GenBank/DDBJ databases">
        <authorList>
            <consortium name="Lawrence Berkeley National Laboratory"/>
            <person name="Haridas S."/>
            <person name="Hensen N."/>
            <person name="Bonometti L."/>
            <person name="Westerberg I."/>
            <person name="Brannstrom I.O."/>
            <person name="Guillou S."/>
            <person name="Cros-Aarteil S."/>
            <person name="Calhoun S."/>
            <person name="Kuo A."/>
            <person name="Mondo S."/>
            <person name="Pangilinan J."/>
            <person name="Riley R."/>
            <person name="Labutti K."/>
            <person name="Andreopoulos B."/>
            <person name="Lipzen A."/>
            <person name="Chen C."/>
            <person name="Yanf M."/>
            <person name="Daum C."/>
            <person name="Ng V."/>
            <person name="Clum A."/>
            <person name="Steindorff A."/>
            <person name="Ohm R."/>
            <person name="Martin F."/>
            <person name="Silar P."/>
            <person name="Natvig D."/>
            <person name="Lalanne C."/>
            <person name="Gautier V."/>
            <person name="Ament-Velasquez S.L."/>
            <person name="Kruys A."/>
            <person name="Hutchinson M.I."/>
            <person name="Powell A.J."/>
            <person name="Barry K."/>
            <person name="Miller A.N."/>
            <person name="Grigoriev I.V."/>
            <person name="Debuchy R."/>
            <person name="Gladieux P."/>
            <person name="Thoren M.H."/>
            <person name="Johannesson H."/>
        </authorList>
    </citation>
    <scope>NUCLEOTIDE SEQUENCE</scope>
    <source>
        <strain evidence="6">CBS 118394</strain>
    </source>
</reference>
<evidence type="ECO:0000313" key="6">
    <source>
        <dbReference type="EMBL" id="KAK3326122.1"/>
    </source>
</evidence>
<keyword evidence="2 5" id="KW-0812">Transmembrane</keyword>
<evidence type="ECO:0000256" key="5">
    <source>
        <dbReference type="SAM" id="Phobius"/>
    </source>
</evidence>
<dbReference type="AlphaFoldDB" id="A0AAE0IJ61"/>
<evidence type="ECO:0000313" key="7">
    <source>
        <dbReference type="Proteomes" id="UP001283341"/>
    </source>
</evidence>
<evidence type="ECO:0000256" key="3">
    <source>
        <dbReference type="ARBA" id="ARBA00022989"/>
    </source>
</evidence>
<protein>
    <submittedName>
        <fullName evidence="6">Uncharacterized protein</fullName>
    </submittedName>
</protein>
<sequence>MAFAEGVVIFVFTIVTIIFPPLSSSTSYLSMNTNDIRDMENGQWLLWAIEGPLTAIVLLGAWLVARRGPKVENARQAKKLMDMKDWKWGYRD</sequence>
<keyword evidence="4 5" id="KW-0472">Membrane</keyword>
<evidence type="ECO:0000256" key="1">
    <source>
        <dbReference type="ARBA" id="ARBA00004141"/>
    </source>
</evidence>
<name>A0AAE0IJ61_9PEZI</name>
<keyword evidence="3 5" id="KW-1133">Transmembrane helix</keyword>
<dbReference type="SUPFAM" id="SSF144083">
    <property type="entry name" value="Magnesium transport protein CorA, transmembrane region"/>
    <property type="match status" value="1"/>
</dbReference>
<gene>
    <name evidence="6" type="ORF">B0H66DRAFT_600258</name>
</gene>
<evidence type="ECO:0000256" key="4">
    <source>
        <dbReference type="ARBA" id="ARBA00023136"/>
    </source>
</evidence>
<feature type="transmembrane region" description="Helical" evidence="5">
    <location>
        <begin position="7"/>
        <end position="24"/>
    </location>
</feature>
<accession>A0AAE0IJ61</accession>
<proteinExistence type="predicted"/>
<dbReference type="GO" id="GO:0016020">
    <property type="term" value="C:membrane"/>
    <property type="evidence" value="ECO:0007669"/>
    <property type="project" value="UniProtKB-SubCell"/>
</dbReference>
<dbReference type="Gene3D" id="1.20.58.340">
    <property type="entry name" value="Magnesium transport protein CorA, transmembrane region"/>
    <property type="match status" value="1"/>
</dbReference>
<evidence type="ECO:0000256" key="2">
    <source>
        <dbReference type="ARBA" id="ARBA00022692"/>
    </source>
</evidence>
<dbReference type="EMBL" id="JAUEDM010000002">
    <property type="protein sequence ID" value="KAK3326122.1"/>
    <property type="molecule type" value="Genomic_DNA"/>
</dbReference>
<reference evidence="6" key="1">
    <citation type="journal article" date="2023" name="Mol. Phylogenet. Evol.">
        <title>Genome-scale phylogeny and comparative genomics of the fungal order Sordariales.</title>
        <authorList>
            <person name="Hensen N."/>
            <person name="Bonometti L."/>
            <person name="Westerberg I."/>
            <person name="Brannstrom I.O."/>
            <person name="Guillou S."/>
            <person name="Cros-Aarteil S."/>
            <person name="Calhoun S."/>
            <person name="Haridas S."/>
            <person name="Kuo A."/>
            <person name="Mondo S."/>
            <person name="Pangilinan J."/>
            <person name="Riley R."/>
            <person name="LaButti K."/>
            <person name="Andreopoulos B."/>
            <person name="Lipzen A."/>
            <person name="Chen C."/>
            <person name="Yan M."/>
            <person name="Daum C."/>
            <person name="Ng V."/>
            <person name="Clum A."/>
            <person name="Steindorff A."/>
            <person name="Ohm R.A."/>
            <person name="Martin F."/>
            <person name="Silar P."/>
            <person name="Natvig D.O."/>
            <person name="Lalanne C."/>
            <person name="Gautier V."/>
            <person name="Ament-Velasquez S.L."/>
            <person name="Kruys A."/>
            <person name="Hutchinson M.I."/>
            <person name="Powell A.J."/>
            <person name="Barry K."/>
            <person name="Miller A.N."/>
            <person name="Grigoriev I.V."/>
            <person name="Debuchy R."/>
            <person name="Gladieux P."/>
            <person name="Hiltunen Thoren M."/>
            <person name="Johannesson H."/>
        </authorList>
    </citation>
    <scope>NUCLEOTIDE SEQUENCE</scope>
    <source>
        <strain evidence="6">CBS 118394</strain>
    </source>
</reference>
<dbReference type="InterPro" id="IPR045863">
    <property type="entry name" value="CorA_TM1_TM2"/>
</dbReference>
<comment type="caution">
    <text evidence="6">The sequence shown here is derived from an EMBL/GenBank/DDBJ whole genome shotgun (WGS) entry which is preliminary data.</text>
</comment>
<comment type="subcellular location">
    <subcellularLocation>
        <location evidence="1">Membrane</location>
        <topology evidence="1">Multi-pass membrane protein</topology>
    </subcellularLocation>
</comment>
<dbReference type="Proteomes" id="UP001283341">
    <property type="component" value="Unassembled WGS sequence"/>
</dbReference>
<organism evidence="6 7">
    <name type="scientific">Apodospora peruviana</name>
    <dbReference type="NCBI Taxonomy" id="516989"/>
    <lineage>
        <taxon>Eukaryota</taxon>
        <taxon>Fungi</taxon>
        <taxon>Dikarya</taxon>
        <taxon>Ascomycota</taxon>
        <taxon>Pezizomycotina</taxon>
        <taxon>Sordariomycetes</taxon>
        <taxon>Sordariomycetidae</taxon>
        <taxon>Sordariales</taxon>
        <taxon>Lasiosphaeriaceae</taxon>
        <taxon>Apodospora</taxon>
    </lineage>
</organism>
<keyword evidence="7" id="KW-1185">Reference proteome</keyword>
<feature type="transmembrane region" description="Helical" evidence="5">
    <location>
        <begin position="44"/>
        <end position="65"/>
    </location>
</feature>